<dbReference type="AlphaFoldDB" id="A0A067SE13"/>
<name>A0A067SE13_GALM3</name>
<evidence type="ECO:0000256" key="1">
    <source>
        <dbReference type="SAM" id="MobiDB-lite"/>
    </source>
</evidence>
<reference evidence="3" key="1">
    <citation type="journal article" date="2014" name="Proc. Natl. Acad. Sci. U.S.A.">
        <title>Extensive sampling of basidiomycete genomes demonstrates inadequacy of the white-rot/brown-rot paradigm for wood decay fungi.</title>
        <authorList>
            <person name="Riley R."/>
            <person name="Salamov A.A."/>
            <person name="Brown D.W."/>
            <person name="Nagy L.G."/>
            <person name="Floudas D."/>
            <person name="Held B.W."/>
            <person name="Levasseur A."/>
            <person name="Lombard V."/>
            <person name="Morin E."/>
            <person name="Otillar R."/>
            <person name="Lindquist E.A."/>
            <person name="Sun H."/>
            <person name="LaButti K.M."/>
            <person name="Schmutz J."/>
            <person name="Jabbour D."/>
            <person name="Luo H."/>
            <person name="Baker S.E."/>
            <person name="Pisabarro A.G."/>
            <person name="Walton J.D."/>
            <person name="Blanchette R.A."/>
            <person name="Henrissat B."/>
            <person name="Martin F."/>
            <person name="Cullen D."/>
            <person name="Hibbett D.S."/>
            <person name="Grigoriev I.V."/>
        </authorList>
    </citation>
    <scope>NUCLEOTIDE SEQUENCE [LARGE SCALE GENOMIC DNA]</scope>
    <source>
        <strain evidence="3">CBS 339.88</strain>
    </source>
</reference>
<dbReference type="InterPro" id="IPR046521">
    <property type="entry name" value="DUF6698"/>
</dbReference>
<organism evidence="2 3">
    <name type="scientific">Galerina marginata (strain CBS 339.88)</name>
    <dbReference type="NCBI Taxonomy" id="685588"/>
    <lineage>
        <taxon>Eukaryota</taxon>
        <taxon>Fungi</taxon>
        <taxon>Dikarya</taxon>
        <taxon>Basidiomycota</taxon>
        <taxon>Agaricomycotina</taxon>
        <taxon>Agaricomycetes</taxon>
        <taxon>Agaricomycetidae</taxon>
        <taxon>Agaricales</taxon>
        <taxon>Agaricineae</taxon>
        <taxon>Strophariaceae</taxon>
        <taxon>Galerina</taxon>
    </lineage>
</organism>
<protein>
    <submittedName>
        <fullName evidence="2">Uncharacterized protein</fullName>
    </submittedName>
</protein>
<accession>A0A067SE13</accession>
<gene>
    <name evidence="2" type="ORF">GALMADRAFT_256357</name>
</gene>
<proteinExistence type="predicted"/>
<evidence type="ECO:0000313" key="2">
    <source>
        <dbReference type="EMBL" id="KDR69151.1"/>
    </source>
</evidence>
<feature type="compositionally biased region" description="Acidic residues" evidence="1">
    <location>
        <begin position="291"/>
        <end position="302"/>
    </location>
</feature>
<dbReference type="STRING" id="685588.A0A067SE13"/>
<feature type="region of interest" description="Disordered" evidence="1">
    <location>
        <begin position="287"/>
        <end position="322"/>
    </location>
</feature>
<dbReference type="Pfam" id="PF20414">
    <property type="entry name" value="DUF6698"/>
    <property type="match status" value="1"/>
</dbReference>
<sequence>MTYGRQYARSGDIFASIDDVIQFGITRAVSDSDDERELTPVELQREASWDLLCSRIPKFRSEMVALADRRNLRRRVARKIGEGIHNVRAEDASSLKTVILDYLLLDTKAQLNPLIKRKGKKADRGFQHPVTATLLCPLKYDATQRTYSDILAGKKSLTAYDFPRFLYPDGHVYNPDDMEAGILHGHLLIRVAKHIFQGPTAALERPGYHRGRRGNAALMGLITMTPRAIAYVAVQTRFAISAVDTWAPVEGNFDYNAFFWAIVGLFDDGEGEDVIKLYNEHVFGPTSATEGEADADGPPEDSDLARLKAQRQAKRARVDGAL</sequence>
<dbReference type="HOGENOM" id="CLU_035918_2_0_1"/>
<evidence type="ECO:0000313" key="3">
    <source>
        <dbReference type="Proteomes" id="UP000027222"/>
    </source>
</evidence>
<dbReference type="Proteomes" id="UP000027222">
    <property type="component" value="Unassembled WGS sequence"/>
</dbReference>
<keyword evidence="3" id="KW-1185">Reference proteome</keyword>
<dbReference type="OrthoDB" id="3160134at2759"/>
<dbReference type="EMBL" id="KL142404">
    <property type="protein sequence ID" value="KDR69151.1"/>
    <property type="molecule type" value="Genomic_DNA"/>
</dbReference>